<organism evidence="1 2">
    <name type="scientific">Candidatus Halobonum tyrrellensis G22</name>
    <dbReference type="NCBI Taxonomy" id="1324957"/>
    <lineage>
        <taxon>Archaea</taxon>
        <taxon>Methanobacteriati</taxon>
        <taxon>Methanobacteriota</taxon>
        <taxon>Stenosarchaea group</taxon>
        <taxon>Halobacteria</taxon>
        <taxon>Halobacteriales</taxon>
        <taxon>Haloferacaceae</taxon>
        <taxon>Candidatus Halobonum</taxon>
    </lineage>
</organism>
<evidence type="ECO:0000313" key="2">
    <source>
        <dbReference type="Proteomes" id="UP000017840"/>
    </source>
</evidence>
<feature type="non-terminal residue" evidence="1">
    <location>
        <position position="35"/>
    </location>
</feature>
<sequence>MPSPGRRDVLAGLASAGAAGLAGCLAGESGRRLSP</sequence>
<dbReference type="PROSITE" id="PS51257">
    <property type="entry name" value="PROKAR_LIPOPROTEIN"/>
    <property type="match status" value="1"/>
</dbReference>
<dbReference type="EMBL" id="ASGZ01000029">
    <property type="protein sequence ID" value="ESP88411.1"/>
    <property type="molecule type" value="Genomic_DNA"/>
</dbReference>
<reference evidence="1 2" key="1">
    <citation type="journal article" date="2013" name="Genome Announc.">
        <title>Draft Genome Sequence of 'Candidatus Halobonum tyrrellensis' Strain G22, Isolated from the Hypersaline Waters of Lake Tyrrell, Australia.</title>
        <authorList>
            <person name="Ugalde J.A."/>
            <person name="Narasingarao P."/>
            <person name="Kuo S."/>
            <person name="Podell S."/>
            <person name="Allen E.E."/>
        </authorList>
    </citation>
    <scope>NUCLEOTIDE SEQUENCE [LARGE SCALE GENOMIC DNA]</scope>
    <source>
        <strain evidence="1 2">G22</strain>
    </source>
</reference>
<dbReference type="InterPro" id="IPR006311">
    <property type="entry name" value="TAT_signal"/>
</dbReference>
<comment type="caution">
    <text evidence="1">The sequence shown here is derived from an EMBL/GenBank/DDBJ whole genome shotgun (WGS) entry which is preliminary data.</text>
</comment>
<evidence type="ECO:0008006" key="3">
    <source>
        <dbReference type="Google" id="ProtNLM"/>
    </source>
</evidence>
<dbReference type="Proteomes" id="UP000017840">
    <property type="component" value="Unassembled WGS sequence"/>
</dbReference>
<protein>
    <recommendedName>
        <fullName evidence="3">Twin-arginine translocation signal domain-containing protein</fullName>
    </recommendedName>
</protein>
<dbReference type="AlphaFoldDB" id="V4GTI8"/>
<gene>
    <name evidence="1" type="ORF">K933_09817</name>
</gene>
<keyword evidence="2" id="KW-1185">Reference proteome</keyword>
<name>V4GTI8_9EURY</name>
<proteinExistence type="predicted"/>
<dbReference type="PROSITE" id="PS51318">
    <property type="entry name" value="TAT"/>
    <property type="match status" value="1"/>
</dbReference>
<accession>V4GTI8</accession>
<evidence type="ECO:0000313" key="1">
    <source>
        <dbReference type="EMBL" id="ESP88411.1"/>
    </source>
</evidence>